<organism evidence="1 2">
    <name type="scientific">Cirrhinus mrigala</name>
    <name type="common">Mrigala</name>
    <dbReference type="NCBI Taxonomy" id="683832"/>
    <lineage>
        <taxon>Eukaryota</taxon>
        <taxon>Metazoa</taxon>
        <taxon>Chordata</taxon>
        <taxon>Craniata</taxon>
        <taxon>Vertebrata</taxon>
        <taxon>Euteleostomi</taxon>
        <taxon>Actinopterygii</taxon>
        <taxon>Neopterygii</taxon>
        <taxon>Teleostei</taxon>
        <taxon>Ostariophysi</taxon>
        <taxon>Cypriniformes</taxon>
        <taxon>Cyprinidae</taxon>
        <taxon>Labeoninae</taxon>
        <taxon>Labeonini</taxon>
        <taxon>Cirrhinus</taxon>
    </lineage>
</organism>
<gene>
    <name evidence="1" type="ORF">M9458_028970</name>
</gene>
<dbReference type="AlphaFoldDB" id="A0ABD0PRJ1"/>
<comment type="caution">
    <text evidence="1">The sequence shown here is derived from an EMBL/GenBank/DDBJ whole genome shotgun (WGS) entry which is preliminary data.</text>
</comment>
<proteinExistence type="predicted"/>
<dbReference type="EMBL" id="JAMKFB020000014">
    <property type="protein sequence ID" value="KAL0176640.1"/>
    <property type="molecule type" value="Genomic_DNA"/>
</dbReference>
<sequence>GRSPSTLKVYVAAIAAFHAPIADQSIGRNNLVVRFLKGSRRINPSRPHTIPTWDLSTVLRALKNLKPLTLKTTLLLALVSVKRIGDLQALSISPSCLELGPGDSKVILKPRHGYVPKVPSTPFRAQVVTLSALPSSEGDQ</sequence>
<accession>A0ABD0PRJ1</accession>
<evidence type="ECO:0008006" key="3">
    <source>
        <dbReference type="Google" id="ProtNLM"/>
    </source>
</evidence>
<dbReference type="Proteomes" id="UP001529510">
    <property type="component" value="Unassembled WGS sequence"/>
</dbReference>
<protein>
    <recommendedName>
        <fullName evidence="3">Integrase</fullName>
    </recommendedName>
</protein>
<dbReference type="PANTHER" id="PTHR35617:SF3">
    <property type="entry name" value="CORE-BINDING (CB) DOMAIN-CONTAINING PROTEIN"/>
    <property type="match status" value="1"/>
</dbReference>
<evidence type="ECO:0000313" key="1">
    <source>
        <dbReference type="EMBL" id="KAL0176640.1"/>
    </source>
</evidence>
<feature type="non-terminal residue" evidence="1">
    <location>
        <position position="1"/>
    </location>
</feature>
<feature type="non-terminal residue" evidence="1">
    <location>
        <position position="140"/>
    </location>
</feature>
<name>A0ABD0PRJ1_CIRMR</name>
<keyword evidence="2" id="KW-1185">Reference proteome</keyword>
<reference evidence="1 2" key="1">
    <citation type="submission" date="2024-05" db="EMBL/GenBank/DDBJ databases">
        <title>Genome sequencing and assembly of Indian major carp, Cirrhinus mrigala (Hamilton, 1822).</title>
        <authorList>
            <person name="Mohindra V."/>
            <person name="Chowdhury L.M."/>
            <person name="Lal K."/>
            <person name="Jena J.K."/>
        </authorList>
    </citation>
    <scope>NUCLEOTIDE SEQUENCE [LARGE SCALE GENOMIC DNA]</scope>
    <source>
        <strain evidence="1">CM1030</strain>
        <tissue evidence="1">Blood</tissue>
    </source>
</reference>
<evidence type="ECO:0000313" key="2">
    <source>
        <dbReference type="Proteomes" id="UP001529510"/>
    </source>
</evidence>
<dbReference type="PANTHER" id="PTHR35617">
    <property type="entry name" value="PHAGE_INTEGRASE DOMAIN-CONTAINING PROTEIN"/>
    <property type="match status" value="1"/>
</dbReference>